<proteinExistence type="predicted"/>
<protein>
    <submittedName>
        <fullName evidence="1">Uncharacterized protein</fullName>
    </submittedName>
</protein>
<accession>A0A0A9BB59</accession>
<dbReference type="EMBL" id="GBRH01239435">
    <property type="protein sequence ID" value="JAD58460.1"/>
    <property type="molecule type" value="Transcribed_RNA"/>
</dbReference>
<reference evidence="1" key="2">
    <citation type="journal article" date="2015" name="Data Brief">
        <title>Shoot transcriptome of the giant reed, Arundo donax.</title>
        <authorList>
            <person name="Barrero R.A."/>
            <person name="Guerrero F.D."/>
            <person name="Moolhuijzen P."/>
            <person name="Goolsby J.A."/>
            <person name="Tidwell J."/>
            <person name="Bellgard S.E."/>
            <person name="Bellgard M.I."/>
        </authorList>
    </citation>
    <scope>NUCLEOTIDE SEQUENCE</scope>
    <source>
        <tissue evidence="1">Shoot tissue taken approximately 20 cm above the soil surface</tissue>
    </source>
</reference>
<dbReference type="AlphaFoldDB" id="A0A0A9BB59"/>
<sequence length="16" mass="1859">MFLVREYCAVHVAPHS</sequence>
<organism evidence="1">
    <name type="scientific">Arundo donax</name>
    <name type="common">Giant reed</name>
    <name type="synonym">Donax arundinaceus</name>
    <dbReference type="NCBI Taxonomy" id="35708"/>
    <lineage>
        <taxon>Eukaryota</taxon>
        <taxon>Viridiplantae</taxon>
        <taxon>Streptophyta</taxon>
        <taxon>Embryophyta</taxon>
        <taxon>Tracheophyta</taxon>
        <taxon>Spermatophyta</taxon>
        <taxon>Magnoliopsida</taxon>
        <taxon>Liliopsida</taxon>
        <taxon>Poales</taxon>
        <taxon>Poaceae</taxon>
        <taxon>PACMAD clade</taxon>
        <taxon>Arundinoideae</taxon>
        <taxon>Arundineae</taxon>
        <taxon>Arundo</taxon>
    </lineage>
</organism>
<evidence type="ECO:0000313" key="1">
    <source>
        <dbReference type="EMBL" id="JAD58460.1"/>
    </source>
</evidence>
<name>A0A0A9BB59_ARUDO</name>
<reference evidence="1" key="1">
    <citation type="submission" date="2014-09" db="EMBL/GenBank/DDBJ databases">
        <authorList>
            <person name="Magalhaes I.L.F."/>
            <person name="Oliveira U."/>
            <person name="Santos F.R."/>
            <person name="Vidigal T.H.D.A."/>
            <person name="Brescovit A.D."/>
            <person name="Santos A.J."/>
        </authorList>
    </citation>
    <scope>NUCLEOTIDE SEQUENCE</scope>
    <source>
        <tissue evidence="1">Shoot tissue taken approximately 20 cm above the soil surface</tissue>
    </source>
</reference>